<feature type="compositionally biased region" description="Polar residues" evidence="6">
    <location>
        <begin position="248"/>
        <end position="260"/>
    </location>
</feature>
<dbReference type="Gene3D" id="2.30.29.30">
    <property type="entry name" value="Pleckstrin-homology domain (PH domain)/Phosphotyrosine-binding domain (PTB)"/>
    <property type="match status" value="1"/>
</dbReference>
<reference evidence="8" key="2">
    <citation type="submission" date="2025-09" db="UniProtKB">
        <authorList>
            <consortium name="Ensembl"/>
        </authorList>
    </citation>
    <scope>IDENTIFICATION</scope>
</reference>
<evidence type="ECO:0000256" key="6">
    <source>
        <dbReference type="SAM" id="MobiDB-lite"/>
    </source>
</evidence>
<feature type="region of interest" description="Disordered" evidence="6">
    <location>
        <begin position="241"/>
        <end position="260"/>
    </location>
</feature>
<feature type="region of interest" description="Disordered" evidence="6">
    <location>
        <begin position="335"/>
        <end position="371"/>
    </location>
</feature>
<dbReference type="PANTHER" id="PTHR47695:SF5">
    <property type="entry name" value="DISABLED HOMOLOG 2"/>
    <property type="match status" value="1"/>
</dbReference>
<feature type="domain" description="PID" evidence="7">
    <location>
        <begin position="45"/>
        <end position="196"/>
    </location>
</feature>
<dbReference type="InterPro" id="IPR011993">
    <property type="entry name" value="PH-like_dom_sf"/>
</dbReference>
<keyword evidence="4" id="KW-0597">Phosphoprotein</keyword>
<feature type="compositionally biased region" description="Polar residues" evidence="6">
    <location>
        <begin position="1"/>
        <end position="16"/>
    </location>
</feature>
<sequence>MSNEVETGATNGQPDQQAAPKAPSKKEKKKGPEKTDEYLLARFKGDGVKYKAKLIGIDDVPDARGDKMSQDSMMKLKGMAAAGRSQGQHKQRIWVNISLSGIKIIDEKTGVIEHEHPVNKISFIARDVTDNRAFGYVCGGEGQHQFFAIKTGQQAEPLVVDLKDLFQVIYNVKKKEEEKKKIEEANKAVENGSEALMILDDQTNKLKLGVDQTDLFGDMSTPPDLNSPTSSANDLLASDIFAPPVSEPSGQASPTGQPTALQPNPLDLFKTSAPAPGGPLAGLGGVTVTLPQAGPWNTASLVFNQSPSIVPGAMMGGQPSGFGQPVIFGTSPAVPAPAVSTQPQSMHSSLLATPPQPPPRAGPPKDISSDAFTALDPLGDKEIKDVKEMFKDFQLRQPPAVPARKGEQTPSGTSSAFSSYFNSKVGIPQENADHDDFAANQLLNKINEPPKPAPRQVSLTVTKSADNAFENPFFKDSFGSSQASVASPQPVSSEIYRDPFGNPFA</sequence>
<dbReference type="PANTHER" id="PTHR47695">
    <property type="entry name" value="PID DOMAIN-CONTAINING PROTEIN"/>
    <property type="match status" value="1"/>
</dbReference>
<dbReference type="GO" id="GO:0005905">
    <property type="term" value="C:clathrin-coated pit"/>
    <property type="evidence" value="ECO:0007669"/>
    <property type="project" value="TreeGrafter"/>
</dbReference>
<feature type="region of interest" description="Disordered" evidence="6">
    <location>
        <begin position="1"/>
        <end position="38"/>
    </location>
</feature>
<dbReference type="InterPro" id="IPR006020">
    <property type="entry name" value="PTB/PI_dom"/>
</dbReference>
<dbReference type="Proteomes" id="UP000233200">
    <property type="component" value="Unplaced"/>
</dbReference>
<accession>A0A2K6NK77</accession>
<dbReference type="CDD" id="cd01215">
    <property type="entry name" value="PTB_Dab"/>
    <property type="match status" value="1"/>
</dbReference>
<dbReference type="GO" id="GO:0010718">
    <property type="term" value="P:positive regulation of epithelial to mesenchymal transition"/>
    <property type="evidence" value="ECO:0007669"/>
    <property type="project" value="TreeGrafter"/>
</dbReference>
<proteinExistence type="predicted"/>
<dbReference type="GO" id="GO:0006898">
    <property type="term" value="P:receptor-mediated endocytosis"/>
    <property type="evidence" value="ECO:0007669"/>
    <property type="project" value="TreeGrafter"/>
</dbReference>
<dbReference type="SMART" id="SM00462">
    <property type="entry name" value="PTB"/>
    <property type="match status" value="1"/>
</dbReference>
<dbReference type="GO" id="GO:0005737">
    <property type="term" value="C:cytoplasm"/>
    <property type="evidence" value="ECO:0007669"/>
    <property type="project" value="UniProtKB-SubCell"/>
</dbReference>
<feature type="compositionally biased region" description="Polar residues" evidence="6">
    <location>
        <begin position="478"/>
        <end position="492"/>
    </location>
</feature>
<evidence type="ECO:0000313" key="9">
    <source>
        <dbReference type="Proteomes" id="UP000233200"/>
    </source>
</evidence>
<evidence type="ECO:0000256" key="4">
    <source>
        <dbReference type="ARBA" id="ARBA00022553"/>
    </source>
</evidence>
<keyword evidence="9" id="KW-1185">Reference proteome</keyword>
<keyword evidence="3" id="KW-0963">Cytoplasm</keyword>
<dbReference type="PROSITE" id="PS01179">
    <property type="entry name" value="PID"/>
    <property type="match status" value="1"/>
</dbReference>
<evidence type="ECO:0000259" key="7">
    <source>
        <dbReference type="PROSITE" id="PS01179"/>
    </source>
</evidence>
<keyword evidence="2" id="KW-0217">Developmental protein</keyword>
<evidence type="ECO:0000256" key="2">
    <source>
        <dbReference type="ARBA" id="ARBA00022473"/>
    </source>
</evidence>
<protein>
    <submittedName>
        <fullName evidence="8">DAB adaptor protein 2</fullName>
    </submittedName>
</protein>
<dbReference type="GO" id="GO:0045807">
    <property type="term" value="P:positive regulation of endocytosis"/>
    <property type="evidence" value="ECO:0007669"/>
    <property type="project" value="TreeGrafter"/>
</dbReference>
<evidence type="ECO:0000256" key="1">
    <source>
        <dbReference type="ARBA" id="ARBA00004496"/>
    </source>
</evidence>
<gene>
    <name evidence="8" type="primary">DAB2</name>
</gene>
<dbReference type="InterPro" id="IPR048561">
    <property type="entry name" value="Dab_PTB"/>
</dbReference>
<dbReference type="Pfam" id="PF21792">
    <property type="entry name" value="DAB2_SBM"/>
    <property type="match status" value="1"/>
</dbReference>
<organism evidence="8 9">
    <name type="scientific">Rhinopithecus roxellana</name>
    <name type="common">Golden snub-nosed monkey</name>
    <name type="synonym">Pygathrix roxellana</name>
    <dbReference type="NCBI Taxonomy" id="61622"/>
    <lineage>
        <taxon>Eukaryota</taxon>
        <taxon>Metazoa</taxon>
        <taxon>Chordata</taxon>
        <taxon>Craniata</taxon>
        <taxon>Vertebrata</taxon>
        <taxon>Euteleostomi</taxon>
        <taxon>Mammalia</taxon>
        <taxon>Eutheria</taxon>
        <taxon>Euarchontoglires</taxon>
        <taxon>Primates</taxon>
        <taxon>Haplorrhini</taxon>
        <taxon>Catarrhini</taxon>
        <taxon>Cercopithecidae</taxon>
        <taxon>Colobinae</taxon>
        <taxon>Rhinopithecus</taxon>
    </lineage>
</organism>
<evidence type="ECO:0000256" key="3">
    <source>
        <dbReference type="ARBA" id="ARBA00022490"/>
    </source>
</evidence>
<name>A0A2K6NK77_RHIRO</name>
<dbReference type="SUPFAM" id="SSF50729">
    <property type="entry name" value="PH domain-like"/>
    <property type="match status" value="1"/>
</dbReference>
<dbReference type="Ensembl" id="ENSRROT00000021442.1">
    <property type="protein sequence ID" value="ENSRROP00000004662.1"/>
    <property type="gene ID" value="ENSRROG00000019221.1"/>
</dbReference>
<dbReference type="GeneTree" id="ENSGT00940000155567"/>
<dbReference type="GO" id="GO:0030154">
    <property type="term" value="P:cell differentiation"/>
    <property type="evidence" value="ECO:0007669"/>
    <property type="project" value="UniProtKB-KW"/>
</dbReference>
<dbReference type="GO" id="GO:0035615">
    <property type="term" value="F:clathrin adaptor activity"/>
    <property type="evidence" value="ECO:0007669"/>
    <property type="project" value="TreeGrafter"/>
</dbReference>
<reference evidence="8" key="1">
    <citation type="submission" date="2025-08" db="UniProtKB">
        <authorList>
            <consortium name="Ensembl"/>
        </authorList>
    </citation>
    <scope>IDENTIFICATION</scope>
</reference>
<dbReference type="FunFam" id="2.30.29.30:FF:000035">
    <property type="entry name" value="Disabled homolog 2 isoform 1"/>
    <property type="match status" value="1"/>
</dbReference>
<dbReference type="GO" id="GO:0038024">
    <property type="term" value="F:cargo receptor activity"/>
    <property type="evidence" value="ECO:0007669"/>
    <property type="project" value="TreeGrafter"/>
</dbReference>
<feature type="region of interest" description="Disordered" evidence="6">
    <location>
        <begin position="478"/>
        <end position="505"/>
    </location>
</feature>
<dbReference type="InterPro" id="IPR048559">
    <property type="entry name" value="DAB1/2_SBM"/>
</dbReference>
<dbReference type="Pfam" id="PF00640">
    <property type="entry name" value="PID"/>
    <property type="match status" value="1"/>
</dbReference>
<evidence type="ECO:0000313" key="8">
    <source>
        <dbReference type="Ensembl" id="ENSRROP00000004662.1"/>
    </source>
</evidence>
<comment type="subcellular location">
    <subcellularLocation>
        <location evidence="1">Cytoplasm</location>
    </subcellularLocation>
</comment>
<evidence type="ECO:0000256" key="5">
    <source>
        <dbReference type="ARBA" id="ARBA00022782"/>
    </source>
</evidence>
<feature type="compositionally biased region" description="Polar residues" evidence="6">
    <location>
        <begin position="339"/>
        <end position="351"/>
    </location>
</feature>
<keyword evidence="5" id="KW-0221">Differentiation</keyword>
<dbReference type="AlphaFoldDB" id="A0A2K6NK77"/>
<dbReference type="GO" id="GO:0090090">
    <property type="term" value="P:negative regulation of canonical Wnt signaling pathway"/>
    <property type="evidence" value="ECO:0007669"/>
    <property type="project" value="TreeGrafter"/>
</dbReference>